<dbReference type="Proteomes" id="UP000256520">
    <property type="component" value="Unassembled WGS sequence"/>
</dbReference>
<keyword evidence="1" id="KW-0812">Transmembrane</keyword>
<dbReference type="EMBL" id="PIOD01000016">
    <property type="protein sequence ID" value="RDW16806.1"/>
    <property type="molecule type" value="Genomic_DNA"/>
</dbReference>
<evidence type="ECO:0000313" key="2">
    <source>
        <dbReference type="EMBL" id="RDW16806.1"/>
    </source>
</evidence>
<reference evidence="3" key="1">
    <citation type="submission" date="2017-11" db="EMBL/GenBank/DDBJ databases">
        <authorList>
            <person name="Zhu W."/>
        </authorList>
    </citation>
    <scope>NUCLEOTIDE SEQUENCE [LARGE SCALE GENOMIC DNA]</scope>
    <source>
        <strain evidence="3">CAU 1051</strain>
    </source>
</reference>
<evidence type="ECO:0000256" key="1">
    <source>
        <dbReference type="SAM" id="Phobius"/>
    </source>
</evidence>
<keyword evidence="1" id="KW-1133">Transmembrane helix</keyword>
<keyword evidence="3" id="KW-1185">Reference proteome</keyword>
<dbReference type="AlphaFoldDB" id="A0A3D8PL22"/>
<accession>A0A3D8PL22</accession>
<comment type="caution">
    <text evidence="2">The sequence shown here is derived from an EMBL/GenBank/DDBJ whole genome shotgun (WGS) entry which is preliminary data.</text>
</comment>
<sequence>MNYTETSGTEEVYVDLNSDITWEENFSQAIRSRNTLRFPRAAGEPACATALRSLTEAFPPAGVSVYFVRWDCAITIILQTILLIRYYISQDYANFPSLMVVDCNRGRETLA</sequence>
<gene>
    <name evidence="2" type="ORF">CWR45_14385</name>
</gene>
<feature type="transmembrane region" description="Helical" evidence="1">
    <location>
        <begin position="67"/>
        <end position="88"/>
    </location>
</feature>
<evidence type="ECO:0000313" key="3">
    <source>
        <dbReference type="Proteomes" id="UP000256520"/>
    </source>
</evidence>
<proteinExistence type="predicted"/>
<name>A0A3D8PL22_9BACI</name>
<protein>
    <submittedName>
        <fullName evidence="2">Uncharacterized protein</fullName>
    </submittedName>
</protein>
<keyword evidence="1" id="KW-0472">Membrane</keyword>
<organism evidence="2 3">
    <name type="scientific">Oceanobacillus chungangensis</name>
    <dbReference type="NCBI Taxonomy" id="1229152"/>
    <lineage>
        <taxon>Bacteria</taxon>
        <taxon>Bacillati</taxon>
        <taxon>Bacillota</taxon>
        <taxon>Bacilli</taxon>
        <taxon>Bacillales</taxon>
        <taxon>Bacillaceae</taxon>
        <taxon>Oceanobacillus</taxon>
    </lineage>
</organism>